<organism evidence="5 6">
    <name type="scientific">Asticcacaulis benevestitus DSM 16100 = ATCC BAA-896</name>
    <dbReference type="NCBI Taxonomy" id="1121022"/>
    <lineage>
        <taxon>Bacteria</taxon>
        <taxon>Pseudomonadati</taxon>
        <taxon>Pseudomonadota</taxon>
        <taxon>Alphaproteobacteria</taxon>
        <taxon>Caulobacterales</taxon>
        <taxon>Caulobacteraceae</taxon>
        <taxon>Asticcacaulis</taxon>
    </lineage>
</organism>
<evidence type="ECO:0000313" key="5">
    <source>
        <dbReference type="EMBL" id="ESQ82990.1"/>
    </source>
</evidence>
<evidence type="ECO:0000256" key="2">
    <source>
        <dbReference type="ARBA" id="ARBA00023125"/>
    </source>
</evidence>
<dbReference type="Pfam" id="PF01381">
    <property type="entry name" value="HTH_3"/>
    <property type="match status" value="1"/>
</dbReference>
<dbReference type="OrthoDB" id="3034420at2"/>
<dbReference type="RefSeq" id="WP_018083780.1">
    <property type="nucleotide sequence ID" value="NZ_AQWM01000043.1"/>
</dbReference>
<protein>
    <recommendedName>
        <fullName evidence="4">HTH cro/C1-type domain-containing protein</fullName>
    </recommendedName>
</protein>
<feature type="domain" description="HTH cro/C1-type" evidence="4">
    <location>
        <begin position="67"/>
        <end position="121"/>
    </location>
</feature>
<evidence type="ECO:0000313" key="6">
    <source>
        <dbReference type="Proteomes" id="UP000017837"/>
    </source>
</evidence>
<evidence type="ECO:0000256" key="3">
    <source>
        <dbReference type="ARBA" id="ARBA00023163"/>
    </source>
</evidence>
<keyword evidence="6" id="KW-1185">Reference proteome</keyword>
<dbReference type="PATRIC" id="fig|1121022.4.peg.4198"/>
<dbReference type="PANTHER" id="PTHR46797">
    <property type="entry name" value="HTH-TYPE TRANSCRIPTIONAL REGULATOR"/>
    <property type="match status" value="1"/>
</dbReference>
<dbReference type="CDD" id="cd00093">
    <property type="entry name" value="HTH_XRE"/>
    <property type="match status" value="1"/>
</dbReference>
<gene>
    <name evidence="5" type="ORF">ABENE_20490</name>
</gene>
<proteinExistence type="predicted"/>
<dbReference type="STRING" id="1121022.GCA_000376105_04095"/>
<dbReference type="GO" id="GO:0005829">
    <property type="term" value="C:cytosol"/>
    <property type="evidence" value="ECO:0007669"/>
    <property type="project" value="TreeGrafter"/>
</dbReference>
<dbReference type="SUPFAM" id="SSF47413">
    <property type="entry name" value="lambda repressor-like DNA-binding domains"/>
    <property type="match status" value="1"/>
</dbReference>
<dbReference type="AlphaFoldDB" id="V4PCG4"/>
<dbReference type="GO" id="GO:0003700">
    <property type="term" value="F:DNA-binding transcription factor activity"/>
    <property type="evidence" value="ECO:0007669"/>
    <property type="project" value="TreeGrafter"/>
</dbReference>
<keyword evidence="2" id="KW-0238">DNA-binding</keyword>
<keyword evidence="1" id="KW-0805">Transcription regulation</keyword>
<accession>V4PCG4</accession>
<dbReference type="Gene3D" id="1.10.260.40">
    <property type="entry name" value="lambda repressor-like DNA-binding domains"/>
    <property type="match status" value="1"/>
</dbReference>
<comment type="caution">
    <text evidence="5">The sequence shown here is derived from an EMBL/GenBank/DDBJ whole genome shotgun (WGS) entry which is preliminary data.</text>
</comment>
<name>V4PCG4_9CAUL</name>
<dbReference type="InterPro" id="IPR010982">
    <property type="entry name" value="Lambda_DNA-bd_dom_sf"/>
</dbReference>
<sequence length="122" mass="13289">MSFELVVKNGKTFALVPVTEYEDALAEMELHDDLRTFAAAKARLDAGEDEAIPLSIVTRRLSGENPVKIWREYRQITQEQLAQTSGVSRGMIGGIEAGHKQAGVATLKKLATALKCDFGNLA</sequence>
<dbReference type="GO" id="GO:0003677">
    <property type="term" value="F:DNA binding"/>
    <property type="evidence" value="ECO:0007669"/>
    <property type="project" value="UniProtKB-KW"/>
</dbReference>
<evidence type="ECO:0000256" key="1">
    <source>
        <dbReference type="ARBA" id="ARBA00023015"/>
    </source>
</evidence>
<dbReference type="PROSITE" id="PS50943">
    <property type="entry name" value="HTH_CROC1"/>
    <property type="match status" value="1"/>
</dbReference>
<dbReference type="EMBL" id="AWGB01000072">
    <property type="protein sequence ID" value="ESQ82990.1"/>
    <property type="molecule type" value="Genomic_DNA"/>
</dbReference>
<dbReference type="Proteomes" id="UP000017837">
    <property type="component" value="Unassembled WGS sequence"/>
</dbReference>
<evidence type="ECO:0000259" key="4">
    <source>
        <dbReference type="PROSITE" id="PS50943"/>
    </source>
</evidence>
<dbReference type="PANTHER" id="PTHR46797:SF23">
    <property type="entry name" value="HTH-TYPE TRANSCRIPTIONAL REGULATOR SUTR"/>
    <property type="match status" value="1"/>
</dbReference>
<keyword evidence="3" id="KW-0804">Transcription</keyword>
<dbReference type="InterPro" id="IPR050807">
    <property type="entry name" value="TransReg_Diox_bact_type"/>
</dbReference>
<reference evidence="5 6" key="1">
    <citation type="journal article" date="2014" name="Nature">
        <title>Sequential evolution of bacterial morphology by co-option of a developmental regulator.</title>
        <authorList>
            <person name="Jiang C."/>
            <person name="Brown P.J."/>
            <person name="Ducret A."/>
            <person name="Brun Y.V."/>
        </authorList>
    </citation>
    <scope>NUCLEOTIDE SEQUENCE [LARGE SCALE GENOMIC DNA]</scope>
    <source>
        <strain evidence="5 6">DSM 16100</strain>
    </source>
</reference>
<dbReference type="InterPro" id="IPR001387">
    <property type="entry name" value="Cro/C1-type_HTH"/>
</dbReference>
<dbReference type="SMART" id="SM00530">
    <property type="entry name" value="HTH_XRE"/>
    <property type="match status" value="1"/>
</dbReference>
<dbReference type="eggNOG" id="COG3620">
    <property type="taxonomic scope" value="Bacteria"/>
</dbReference>